<dbReference type="EMBL" id="FN648486">
    <property type="protein sequence ID" value="CBJ25511.1"/>
    <property type="molecule type" value="Genomic_DNA"/>
</dbReference>
<protein>
    <submittedName>
        <fullName evidence="2">Uncharacterized protein</fullName>
    </submittedName>
</protein>
<keyword evidence="3" id="KW-1185">Reference proteome</keyword>
<dbReference type="InParanoid" id="D7FVZ1"/>
<feature type="region of interest" description="Disordered" evidence="1">
    <location>
        <begin position="1"/>
        <end position="37"/>
    </location>
</feature>
<feature type="compositionally biased region" description="Polar residues" evidence="1">
    <location>
        <begin position="9"/>
        <end position="22"/>
    </location>
</feature>
<dbReference type="InterPro" id="IPR011993">
    <property type="entry name" value="PH-like_dom_sf"/>
</dbReference>
<dbReference type="EMBL" id="FN649727">
    <property type="protein sequence ID" value="CBJ25511.1"/>
    <property type="molecule type" value="Genomic_DNA"/>
</dbReference>
<evidence type="ECO:0000313" key="3">
    <source>
        <dbReference type="Proteomes" id="UP000002630"/>
    </source>
</evidence>
<feature type="region of interest" description="Disordered" evidence="1">
    <location>
        <begin position="114"/>
        <end position="134"/>
    </location>
</feature>
<dbReference type="eggNOG" id="ENOG502SEN4">
    <property type="taxonomic scope" value="Eukaryota"/>
</dbReference>
<evidence type="ECO:0000313" key="2">
    <source>
        <dbReference type="EMBL" id="CBJ25511.1"/>
    </source>
</evidence>
<dbReference type="Gene3D" id="2.30.29.30">
    <property type="entry name" value="Pleckstrin-homology domain (PH domain)/Phosphotyrosine-binding domain (PTB)"/>
    <property type="match status" value="1"/>
</dbReference>
<feature type="compositionally biased region" description="Basic and acidic residues" evidence="1">
    <location>
        <begin position="114"/>
        <end position="124"/>
    </location>
</feature>
<sequence length="197" mass="21470">MALIEPAGTASSGGPSPETSSLPRIGSRTFRISDTSGESARDRLDLEEFKARLTEGFNLVKHSRSGKASNRVIYTVDNGVHFRMAKGKKGSLSKLSLGTQEFSLLSLAQVRMGTDKDPEHEDKTGSNPLRQGCPTEEDLRKGFSLVYLSRTLDFSCESEDEMHYIVNGFRAMVAETLAAGAGSSAFGSQSWVRKETR</sequence>
<proteinExistence type="predicted"/>
<name>D7FVZ1_ECTSI</name>
<dbReference type="AlphaFoldDB" id="D7FVZ1"/>
<accession>D7FVZ1</accession>
<reference evidence="2 3" key="1">
    <citation type="journal article" date="2010" name="Nature">
        <title>The Ectocarpus genome and the independent evolution of multicellularity in brown algae.</title>
        <authorList>
            <person name="Cock J.M."/>
            <person name="Sterck L."/>
            <person name="Rouze P."/>
            <person name="Scornet D."/>
            <person name="Allen A.E."/>
            <person name="Amoutzias G."/>
            <person name="Anthouard V."/>
            <person name="Artiguenave F."/>
            <person name="Aury J.M."/>
            <person name="Badger J.H."/>
            <person name="Beszteri B."/>
            <person name="Billiau K."/>
            <person name="Bonnet E."/>
            <person name="Bothwell J.H."/>
            <person name="Bowler C."/>
            <person name="Boyen C."/>
            <person name="Brownlee C."/>
            <person name="Carrano C.J."/>
            <person name="Charrier B."/>
            <person name="Cho G.Y."/>
            <person name="Coelho S.M."/>
            <person name="Collen J."/>
            <person name="Corre E."/>
            <person name="Da Silva C."/>
            <person name="Delage L."/>
            <person name="Delaroque N."/>
            <person name="Dittami S.M."/>
            <person name="Doulbeau S."/>
            <person name="Elias M."/>
            <person name="Farnham G."/>
            <person name="Gachon C.M."/>
            <person name="Gschloessl B."/>
            <person name="Heesch S."/>
            <person name="Jabbari K."/>
            <person name="Jubin C."/>
            <person name="Kawai H."/>
            <person name="Kimura K."/>
            <person name="Kloareg B."/>
            <person name="Kupper F.C."/>
            <person name="Lang D."/>
            <person name="Le Bail A."/>
            <person name="Leblanc C."/>
            <person name="Lerouge P."/>
            <person name="Lohr M."/>
            <person name="Lopez P.J."/>
            <person name="Martens C."/>
            <person name="Maumus F."/>
            <person name="Michel G."/>
            <person name="Miranda-Saavedra D."/>
            <person name="Morales J."/>
            <person name="Moreau H."/>
            <person name="Motomura T."/>
            <person name="Nagasato C."/>
            <person name="Napoli C.A."/>
            <person name="Nelson D.R."/>
            <person name="Nyvall-Collen P."/>
            <person name="Peters A.F."/>
            <person name="Pommier C."/>
            <person name="Potin P."/>
            <person name="Poulain J."/>
            <person name="Quesneville H."/>
            <person name="Read B."/>
            <person name="Rensing S.A."/>
            <person name="Ritter A."/>
            <person name="Rousvoal S."/>
            <person name="Samanta M."/>
            <person name="Samson G."/>
            <person name="Schroeder D.C."/>
            <person name="Segurens B."/>
            <person name="Strittmatter M."/>
            <person name="Tonon T."/>
            <person name="Tregear J.W."/>
            <person name="Valentin K."/>
            <person name="von Dassow P."/>
            <person name="Yamagishi T."/>
            <person name="Van de Peer Y."/>
            <person name="Wincker P."/>
        </authorList>
    </citation>
    <scope>NUCLEOTIDE SEQUENCE [LARGE SCALE GENOMIC DNA]</scope>
    <source>
        <strain evidence="3">Ec32 / CCAP1310/4</strain>
    </source>
</reference>
<dbReference type="OrthoDB" id="10300006at2759"/>
<gene>
    <name evidence="2" type="ORF">Esi_0003_0120</name>
</gene>
<organism evidence="2 3">
    <name type="scientific">Ectocarpus siliculosus</name>
    <name type="common">Brown alga</name>
    <name type="synonym">Conferva siliculosa</name>
    <dbReference type="NCBI Taxonomy" id="2880"/>
    <lineage>
        <taxon>Eukaryota</taxon>
        <taxon>Sar</taxon>
        <taxon>Stramenopiles</taxon>
        <taxon>Ochrophyta</taxon>
        <taxon>PX clade</taxon>
        <taxon>Phaeophyceae</taxon>
        <taxon>Ectocarpales</taxon>
        <taxon>Ectocarpaceae</taxon>
        <taxon>Ectocarpus</taxon>
    </lineage>
</organism>
<evidence type="ECO:0000256" key="1">
    <source>
        <dbReference type="SAM" id="MobiDB-lite"/>
    </source>
</evidence>
<dbReference type="Proteomes" id="UP000002630">
    <property type="component" value="Linkage Group LG02"/>
</dbReference>